<proteinExistence type="predicted"/>
<comment type="caution">
    <text evidence="2">The sequence shown here is derived from an EMBL/GenBank/DDBJ whole genome shotgun (WGS) entry which is preliminary data.</text>
</comment>
<organism evidence="2 3">
    <name type="scientific">Candidatus Dojkabacteria bacterium</name>
    <dbReference type="NCBI Taxonomy" id="2099670"/>
    <lineage>
        <taxon>Bacteria</taxon>
        <taxon>Candidatus Dojkabacteria</taxon>
    </lineage>
</organism>
<dbReference type="EMBL" id="JAGQLG010000183">
    <property type="protein sequence ID" value="MCA9382616.1"/>
    <property type="molecule type" value="Genomic_DNA"/>
</dbReference>
<dbReference type="SUPFAM" id="SSF89550">
    <property type="entry name" value="PHP domain-like"/>
    <property type="match status" value="1"/>
</dbReference>
<dbReference type="AlphaFoldDB" id="A0A955RIA1"/>
<feature type="non-terminal residue" evidence="2">
    <location>
        <position position="94"/>
    </location>
</feature>
<name>A0A955RIA1_9BACT</name>
<evidence type="ECO:0000313" key="3">
    <source>
        <dbReference type="Proteomes" id="UP000782843"/>
    </source>
</evidence>
<sequence>MPKNTNSTTGSFVHLHVHSEYSLLDGVNRIGTLIEKVKNFNQTSIALTDHGVLYGAFEFWSACKEAGIKPIIGVEAYLAPSDRKLRKEIDGFKY</sequence>
<dbReference type="InterPro" id="IPR016195">
    <property type="entry name" value="Pol/histidinol_Pase-like"/>
</dbReference>
<gene>
    <name evidence="2" type="ORF">KC660_04405</name>
</gene>
<dbReference type="PANTHER" id="PTHR32294">
    <property type="entry name" value="DNA POLYMERASE III SUBUNIT ALPHA"/>
    <property type="match status" value="1"/>
</dbReference>
<protein>
    <submittedName>
        <fullName evidence="2">PHP domain-containing protein</fullName>
    </submittedName>
</protein>
<evidence type="ECO:0000259" key="1">
    <source>
        <dbReference type="SMART" id="SM00481"/>
    </source>
</evidence>
<dbReference type="SMART" id="SM00481">
    <property type="entry name" value="POLIIIAc"/>
    <property type="match status" value="1"/>
</dbReference>
<dbReference type="Proteomes" id="UP000782843">
    <property type="component" value="Unassembled WGS sequence"/>
</dbReference>
<dbReference type="InterPro" id="IPR003141">
    <property type="entry name" value="Pol/His_phosphatase_N"/>
</dbReference>
<dbReference type="InterPro" id="IPR004805">
    <property type="entry name" value="DnaE2/DnaE/PolC"/>
</dbReference>
<feature type="domain" description="Polymerase/histidinol phosphatase N-terminal" evidence="1">
    <location>
        <begin position="13"/>
        <end position="80"/>
    </location>
</feature>
<dbReference type="Gene3D" id="3.20.20.140">
    <property type="entry name" value="Metal-dependent hydrolases"/>
    <property type="match status" value="1"/>
</dbReference>
<reference evidence="2" key="1">
    <citation type="submission" date="2020-04" db="EMBL/GenBank/DDBJ databases">
        <authorList>
            <person name="Zhang T."/>
        </authorList>
    </citation>
    <scope>NUCLEOTIDE SEQUENCE</scope>
    <source>
        <strain evidence="2">HKST-UBA10</strain>
    </source>
</reference>
<dbReference type="PANTHER" id="PTHR32294:SF0">
    <property type="entry name" value="DNA POLYMERASE III SUBUNIT ALPHA"/>
    <property type="match status" value="1"/>
</dbReference>
<dbReference type="Pfam" id="PF02811">
    <property type="entry name" value="PHP"/>
    <property type="match status" value="1"/>
</dbReference>
<evidence type="ECO:0000313" key="2">
    <source>
        <dbReference type="EMBL" id="MCA9382616.1"/>
    </source>
</evidence>
<reference evidence="2" key="2">
    <citation type="journal article" date="2021" name="Microbiome">
        <title>Successional dynamics and alternative stable states in a saline activated sludge microbial community over 9 years.</title>
        <authorList>
            <person name="Wang Y."/>
            <person name="Ye J."/>
            <person name="Ju F."/>
            <person name="Liu L."/>
            <person name="Boyd J.A."/>
            <person name="Deng Y."/>
            <person name="Parks D.H."/>
            <person name="Jiang X."/>
            <person name="Yin X."/>
            <person name="Woodcroft B.J."/>
            <person name="Tyson G.W."/>
            <person name="Hugenholtz P."/>
            <person name="Polz M.F."/>
            <person name="Zhang T."/>
        </authorList>
    </citation>
    <scope>NUCLEOTIDE SEQUENCE</scope>
    <source>
        <strain evidence="2">HKST-UBA10</strain>
    </source>
</reference>
<dbReference type="GO" id="GO:0006260">
    <property type="term" value="P:DNA replication"/>
    <property type="evidence" value="ECO:0007669"/>
    <property type="project" value="InterPro"/>
</dbReference>
<accession>A0A955RIA1</accession>
<dbReference type="InterPro" id="IPR004013">
    <property type="entry name" value="PHP_dom"/>
</dbReference>
<dbReference type="GO" id="GO:0008408">
    <property type="term" value="F:3'-5' exonuclease activity"/>
    <property type="evidence" value="ECO:0007669"/>
    <property type="project" value="InterPro"/>
</dbReference>